<proteinExistence type="predicted"/>
<gene>
    <name evidence="1" type="ORF">C6P45_004783</name>
</gene>
<dbReference type="Proteomes" id="UP000750334">
    <property type="component" value="Unassembled WGS sequence"/>
</dbReference>
<reference evidence="1 2" key="1">
    <citation type="submission" date="2020-11" db="EMBL/GenBank/DDBJ databases">
        <title>Kefir isolates.</title>
        <authorList>
            <person name="Marcisauskas S."/>
            <person name="Kim Y."/>
            <person name="Blasche S."/>
        </authorList>
    </citation>
    <scope>NUCLEOTIDE SEQUENCE [LARGE SCALE GENOMIC DNA]</scope>
    <source>
        <strain evidence="1 2">OG2</strain>
    </source>
</reference>
<organism evidence="1 2">
    <name type="scientific">Maudiozyma exigua</name>
    <name type="common">Yeast</name>
    <name type="synonym">Kazachstania exigua</name>
    <dbReference type="NCBI Taxonomy" id="34358"/>
    <lineage>
        <taxon>Eukaryota</taxon>
        <taxon>Fungi</taxon>
        <taxon>Dikarya</taxon>
        <taxon>Ascomycota</taxon>
        <taxon>Saccharomycotina</taxon>
        <taxon>Saccharomycetes</taxon>
        <taxon>Saccharomycetales</taxon>
        <taxon>Saccharomycetaceae</taxon>
        <taxon>Maudiozyma</taxon>
    </lineage>
</organism>
<sequence>MMDTRELEEELQKEDVYFQYDDISTWRVGTEIPVTVAQFDIETQQPNVDLKQVSKAYMPAYKRRFGIRLYELQQLHSSKNSTNVSSSQDISTFFTCSEKRGSIYEQILPVLETPEPIVKLLQDTRSPEDDIRIGNSNCDKESILFDRLLAKQDFGSFYPSH</sequence>
<dbReference type="OrthoDB" id="10493488at2759"/>
<dbReference type="EMBL" id="PUHR01000007">
    <property type="protein sequence ID" value="KAG0671908.1"/>
    <property type="molecule type" value="Genomic_DNA"/>
</dbReference>
<name>A0A9P6WE87_MAUEX</name>
<accession>A0A9P6WE87</accession>
<evidence type="ECO:0000313" key="2">
    <source>
        <dbReference type="Proteomes" id="UP000750334"/>
    </source>
</evidence>
<evidence type="ECO:0000313" key="1">
    <source>
        <dbReference type="EMBL" id="KAG0671908.1"/>
    </source>
</evidence>
<keyword evidence="2" id="KW-1185">Reference proteome</keyword>
<protein>
    <submittedName>
        <fullName evidence="1">Uncharacterized protein</fullName>
    </submittedName>
</protein>
<comment type="caution">
    <text evidence="1">The sequence shown here is derived from an EMBL/GenBank/DDBJ whole genome shotgun (WGS) entry which is preliminary data.</text>
</comment>
<dbReference type="AlphaFoldDB" id="A0A9P6WE87"/>